<name>A0AAU8E646_9PSED</name>
<feature type="compositionally biased region" description="Basic and acidic residues" evidence="1">
    <location>
        <begin position="183"/>
        <end position="199"/>
    </location>
</feature>
<organism evidence="2">
    <name type="scientific">Pseudomonas sp. MYb327</name>
    <dbReference type="NCBI Taxonomy" id="2745230"/>
    <lineage>
        <taxon>Bacteria</taxon>
        <taxon>Pseudomonadati</taxon>
        <taxon>Pseudomonadota</taxon>
        <taxon>Gammaproteobacteria</taxon>
        <taxon>Pseudomonadales</taxon>
        <taxon>Pseudomonadaceae</taxon>
        <taxon>Pseudomonas</taxon>
    </lineage>
</organism>
<evidence type="ECO:0000313" key="2">
    <source>
        <dbReference type="EMBL" id="XCG74926.1"/>
    </source>
</evidence>
<reference evidence="2" key="1">
    <citation type="submission" date="2024-06" db="EMBL/GenBank/DDBJ databases">
        <title>The Caenorhabditis elegans bacterial microbiome influences microsporidia infection through nutrient limitation and inhibiting parasite invasion.</title>
        <authorList>
            <person name="Tamim El Jarkass H."/>
            <person name="Castelblanco S."/>
            <person name="Kaur M."/>
            <person name="Wan Y.C."/>
            <person name="Ellis A.E."/>
            <person name="Sheldon R.D."/>
            <person name="Lien E.C."/>
            <person name="Burton N.O."/>
            <person name="Wright G.D."/>
            <person name="Reinke A.W."/>
        </authorList>
    </citation>
    <scope>NUCLEOTIDE SEQUENCE</scope>
    <source>
        <strain evidence="2">MYb327</strain>
    </source>
</reference>
<accession>A0AAU8E646</accession>
<sequence length="199" mass="22984">MIYSRLLYTEHEHPHDEHGEGAYTIFSTQQTRDVNSMPLSTVSLQKFAILWEGRPDTRVIDLIEEGIIKGVLAPVKLLHASKGTLFIAYDSMLDDGHYEGFVNAWADIASGALYDCWTAMFIVDLDVTNRVESCRLFRNYAPEILENNVLGITEFTSDMFLFWDEWDPENMFGSEPQEEPQEGSERRYDFDSFDDDIKF</sequence>
<dbReference type="AlphaFoldDB" id="A0AAU8E646"/>
<protein>
    <submittedName>
        <fullName evidence="2">Uncharacterized protein</fullName>
    </submittedName>
</protein>
<gene>
    <name evidence="2" type="ORF">ABVN21_02235</name>
</gene>
<proteinExistence type="predicted"/>
<dbReference type="EMBL" id="CP159258">
    <property type="protein sequence ID" value="XCG74926.1"/>
    <property type="molecule type" value="Genomic_DNA"/>
</dbReference>
<evidence type="ECO:0000256" key="1">
    <source>
        <dbReference type="SAM" id="MobiDB-lite"/>
    </source>
</evidence>
<feature type="region of interest" description="Disordered" evidence="1">
    <location>
        <begin position="172"/>
        <end position="199"/>
    </location>
</feature>
<dbReference type="RefSeq" id="WP_339555588.1">
    <property type="nucleotide sequence ID" value="NZ_CP159258.1"/>
</dbReference>